<organism evidence="2 3">
    <name type="scientific">Lacibacter sediminis</name>
    <dbReference type="NCBI Taxonomy" id="2760713"/>
    <lineage>
        <taxon>Bacteria</taxon>
        <taxon>Pseudomonadati</taxon>
        <taxon>Bacteroidota</taxon>
        <taxon>Chitinophagia</taxon>
        <taxon>Chitinophagales</taxon>
        <taxon>Chitinophagaceae</taxon>
        <taxon>Lacibacter</taxon>
    </lineage>
</organism>
<protein>
    <submittedName>
        <fullName evidence="2">Uncharacterized protein</fullName>
    </submittedName>
</protein>
<gene>
    <name evidence="2" type="ORF">H4075_01105</name>
</gene>
<proteinExistence type="predicted"/>
<feature type="region of interest" description="Disordered" evidence="1">
    <location>
        <begin position="40"/>
        <end position="83"/>
    </location>
</feature>
<evidence type="ECO:0000313" key="2">
    <source>
        <dbReference type="EMBL" id="QNA44826.1"/>
    </source>
</evidence>
<accession>A0A7G5XH73</accession>
<dbReference type="RefSeq" id="WP_182803350.1">
    <property type="nucleotide sequence ID" value="NZ_CP060007.1"/>
</dbReference>
<dbReference type="EMBL" id="CP060007">
    <property type="protein sequence ID" value="QNA44826.1"/>
    <property type="molecule type" value="Genomic_DNA"/>
</dbReference>
<dbReference type="KEGG" id="lacs:H4075_01105"/>
<dbReference type="Proteomes" id="UP000515344">
    <property type="component" value="Chromosome"/>
</dbReference>
<reference evidence="3" key="1">
    <citation type="submission" date="2020-08" db="EMBL/GenBank/DDBJ databases">
        <title>Lacibacter sp. S13-6-6 genome sequencing.</title>
        <authorList>
            <person name="Jin L."/>
        </authorList>
    </citation>
    <scope>NUCLEOTIDE SEQUENCE [LARGE SCALE GENOMIC DNA]</scope>
    <source>
        <strain evidence="3">S13-6-6</strain>
    </source>
</reference>
<sequence length="123" mass="13687">MKKGRIPYSIIQKASTIFMMAALLWLTISLPFVYAGQQEIAQQQQTENSGSPFTGNEEESANPFGNSTEEKAPGNNSFSEEYLHDHHKEDGLLAVAKQYRSCENARNYIAFHGELLVPPPNVA</sequence>
<evidence type="ECO:0000313" key="3">
    <source>
        <dbReference type="Proteomes" id="UP000515344"/>
    </source>
</evidence>
<name>A0A7G5XH73_9BACT</name>
<evidence type="ECO:0000256" key="1">
    <source>
        <dbReference type="SAM" id="MobiDB-lite"/>
    </source>
</evidence>
<keyword evidence="3" id="KW-1185">Reference proteome</keyword>
<dbReference type="AlphaFoldDB" id="A0A7G5XH73"/>